<feature type="compositionally biased region" description="Low complexity" evidence="6">
    <location>
        <begin position="478"/>
        <end position="488"/>
    </location>
</feature>
<evidence type="ECO:0000259" key="7">
    <source>
        <dbReference type="PROSITE" id="PS50812"/>
    </source>
</evidence>
<dbReference type="SMART" id="SM00293">
    <property type="entry name" value="PWWP"/>
    <property type="match status" value="1"/>
</dbReference>
<accession>A0A182NTN5</accession>
<dbReference type="GO" id="GO:0005634">
    <property type="term" value="C:nucleus"/>
    <property type="evidence" value="ECO:0007669"/>
    <property type="project" value="UniProtKB-SubCell"/>
</dbReference>
<dbReference type="InterPro" id="IPR021567">
    <property type="entry name" value="LEDGF_IBD"/>
</dbReference>
<evidence type="ECO:0000313" key="8">
    <source>
        <dbReference type="EnsemblMetazoa" id="ADIR011026-PA"/>
    </source>
</evidence>
<dbReference type="PANTHER" id="PTHR12550:SF70">
    <property type="entry name" value="JIL-1 ANCHORING AND STABILIZING PROTEIN, ISOFORM A"/>
    <property type="match status" value="1"/>
</dbReference>
<feature type="coiled-coil region" evidence="5">
    <location>
        <begin position="287"/>
        <end position="314"/>
    </location>
</feature>
<feature type="compositionally biased region" description="Basic and acidic residues" evidence="6">
    <location>
        <begin position="146"/>
        <end position="158"/>
    </location>
</feature>
<dbReference type="Gene3D" id="1.20.930.10">
    <property type="entry name" value="Conserved domain common to transcription factors TFIIS, elongin A, CRSP70"/>
    <property type="match status" value="1"/>
</dbReference>
<sequence>MVASKKAFTIGDLVFAKVKGYPPWPAKITRIDKNKYNVYFYGTGETANIKKEDLFPYETSKEKFATEKIMKRKGFKEAILQIESAMSGDDPSPVSDQSLAYDVVAVQSGIDDFGEQKMSISTAEASKATFNESLVSANSTMMDTSKVKLEPEEKRVEDENNSSSRPAVHMKRDNKPTPNVKSNVAARKSAAMAATPVTVTNNGAQKKTAGNHEGNGVEADAVDPKEVVSRSGRKIKMKRFMDRDEEEGNSPAMAGPSAKKRAIRSPVKDKTVSTLATAKKLNAFDKIENERLYVLKLERELVELNLEIKSSVKLNSADPERCVKLMEQYEKLAVTPTILKKNPNCVETMKRLRKYVGNAKAWNMGDKEKLKFDFQAQQIRQKAELIYEQFKTILGMSENSVPFWEAFREEVTKFEEATKHLTQEELYLLIDEADVMVKEGHNALTNDAGAADHDDDAEDRTFELKQLTDGTEEPEPTAPAESTTNAGD</sequence>
<organism evidence="8 9">
    <name type="scientific">Anopheles dirus</name>
    <dbReference type="NCBI Taxonomy" id="7168"/>
    <lineage>
        <taxon>Eukaryota</taxon>
        <taxon>Metazoa</taxon>
        <taxon>Ecdysozoa</taxon>
        <taxon>Arthropoda</taxon>
        <taxon>Hexapoda</taxon>
        <taxon>Insecta</taxon>
        <taxon>Pterygota</taxon>
        <taxon>Neoptera</taxon>
        <taxon>Endopterygota</taxon>
        <taxon>Diptera</taxon>
        <taxon>Nematocera</taxon>
        <taxon>Culicoidea</taxon>
        <taxon>Culicidae</taxon>
        <taxon>Anophelinae</taxon>
        <taxon>Anopheles</taxon>
    </lineage>
</organism>
<dbReference type="STRING" id="7168.A0A182NTN5"/>
<dbReference type="VEuPathDB" id="VectorBase:ADIR011026"/>
<feature type="domain" description="PWWP" evidence="7">
    <location>
        <begin position="10"/>
        <end position="60"/>
    </location>
</feature>
<name>A0A182NTN5_9DIPT</name>
<reference evidence="9" key="1">
    <citation type="submission" date="2013-03" db="EMBL/GenBank/DDBJ databases">
        <title>The Genome Sequence of Anopheles dirus WRAIR2.</title>
        <authorList>
            <consortium name="The Broad Institute Genomics Platform"/>
            <person name="Neafsey D.E."/>
            <person name="Walton C."/>
            <person name="Walker B."/>
            <person name="Young S.K."/>
            <person name="Zeng Q."/>
            <person name="Gargeya S."/>
            <person name="Fitzgerald M."/>
            <person name="Haas B."/>
            <person name="Abouelleil A."/>
            <person name="Allen A.W."/>
            <person name="Alvarado L."/>
            <person name="Arachchi H.M."/>
            <person name="Berlin A.M."/>
            <person name="Chapman S.B."/>
            <person name="Gainer-Dewar J."/>
            <person name="Goldberg J."/>
            <person name="Griggs A."/>
            <person name="Gujja S."/>
            <person name="Hansen M."/>
            <person name="Howarth C."/>
            <person name="Imamovic A."/>
            <person name="Ireland A."/>
            <person name="Larimer J."/>
            <person name="McCowan C."/>
            <person name="Murphy C."/>
            <person name="Pearson M."/>
            <person name="Poon T.W."/>
            <person name="Priest M."/>
            <person name="Roberts A."/>
            <person name="Saif S."/>
            <person name="Shea T."/>
            <person name="Sisk P."/>
            <person name="Sykes S."/>
            <person name="Wortman J."/>
            <person name="Nusbaum C."/>
            <person name="Birren B."/>
        </authorList>
    </citation>
    <scope>NUCLEOTIDE SEQUENCE [LARGE SCALE GENOMIC DNA]</scope>
    <source>
        <strain evidence="9">WRAIR2</strain>
    </source>
</reference>
<dbReference type="EnsemblMetazoa" id="ADIR011026-RA">
    <property type="protein sequence ID" value="ADIR011026-PA"/>
    <property type="gene ID" value="ADIR011026"/>
</dbReference>
<evidence type="ECO:0000256" key="1">
    <source>
        <dbReference type="ARBA" id="ARBA00004123"/>
    </source>
</evidence>
<dbReference type="Gene3D" id="2.30.30.140">
    <property type="match status" value="1"/>
</dbReference>
<protein>
    <recommendedName>
        <fullName evidence="7">PWWP domain-containing protein</fullName>
    </recommendedName>
</protein>
<dbReference type="Pfam" id="PF00855">
    <property type="entry name" value="PWWP"/>
    <property type="match status" value="1"/>
</dbReference>
<reference evidence="8" key="2">
    <citation type="submission" date="2020-05" db="UniProtKB">
        <authorList>
            <consortium name="EnsemblMetazoa"/>
        </authorList>
    </citation>
    <scope>IDENTIFICATION</scope>
    <source>
        <strain evidence="8">WRAIR2</strain>
    </source>
</reference>
<evidence type="ECO:0000256" key="5">
    <source>
        <dbReference type="SAM" id="Coils"/>
    </source>
</evidence>
<evidence type="ECO:0000313" key="9">
    <source>
        <dbReference type="Proteomes" id="UP000075884"/>
    </source>
</evidence>
<keyword evidence="3 5" id="KW-0175">Coiled coil</keyword>
<dbReference type="CDD" id="cd05834">
    <property type="entry name" value="PWWP_HRP"/>
    <property type="match status" value="1"/>
</dbReference>
<dbReference type="InterPro" id="IPR036218">
    <property type="entry name" value="HIVI-bd_sf"/>
</dbReference>
<comment type="subcellular location">
    <subcellularLocation>
        <location evidence="1">Nucleus</location>
    </subcellularLocation>
</comment>
<proteinExistence type="inferred from homology"/>
<evidence type="ECO:0000256" key="6">
    <source>
        <dbReference type="SAM" id="MobiDB-lite"/>
    </source>
</evidence>
<dbReference type="Pfam" id="PF11467">
    <property type="entry name" value="LEDGF"/>
    <property type="match status" value="1"/>
</dbReference>
<feature type="region of interest" description="Disordered" evidence="6">
    <location>
        <begin position="465"/>
        <end position="488"/>
    </location>
</feature>
<dbReference type="InterPro" id="IPR035441">
    <property type="entry name" value="TFIIS/LEDGF_dom_sf"/>
</dbReference>
<feature type="region of interest" description="Disordered" evidence="6">
    <location>
        <begin position="146"/>
        <end position="266"/>
    </location>
</feature>
<keyword evidence="9" id="KW-1185">Reference proteome</keyword>
<dbReference type="PROSITE" id="PS50812">
    <property type="entry name" value="PWWP"/>
    <property type="match status" value="1"/>
</dbReference>
<evidence type="ECO:0000256" key="3">
    <source>
        <dbReference type="ARBA" id="ARBA00023054"/>
    </source>
</evidence>
<keyword evidence="4" id="KW-0539">Nucleus</keyword>
<dbReference type="Proteomes" id="UP000075884">
    <property type="component" value="Unassembled WGS sequence"/>
</dbReference>
<comment type="similarity">
    <text evidence="2">Belongs to the HDGF family.</text>
</comment>
<evidence type="ECO:0000256" key="4">
    <source>
        <dbReference type="ARBA" id="ARBA00023242"/>
    </source>
</evidence>
<dbReference type="SUPFAM" id="SSF140576">
    <property type="entry name" value="HIV integrase-binding domain"/>
    <property type="match status" value="1"/>
</dbReference>
<dbReference type="SUPFAM" id="SSF63748">
    <property type="entry name" value="Tudor/PWWP/MBT"/>
    <property type="match status" value="1"/>
</dbReference>
<dbReference type="PANTHER" id="PTHR12550">
    <property type="entry name" value="HEPATOMA-DERIVED GROWTH FACTOR-RELATED"/>
    <property type="match status" value="1"/>
</dbReference>
<dbReference type="AlphaFoldDB" id="A0A182NTN5"/>
<evidence type="ECO:0000256" key="2">
    <source>
        <dbReference type="ARBA" id="ARBA00005309"/>
    </source>
</evidence>
<dbReference type="InterPro" id="IPR000313">
    <property type="entry name" value="PWWP_dom"/>
</dbReference>